<evidence type="ECO:0000313" key="3">
    <source>
        <dbReference type="EMBL" id="KAJ6226520.1"/>
    </source>
</evidence>
<dbReference type="InterPro" id="IPR008971">
    <property type="entry name" value="HSP40/DnaJ_pept-bd"/>
</dbReference>
<dbReference type="InterPro" id="IPR044713">
    <property type="entry name" value="DNJA1/2-like"/>
</dbReference>
<keyword evidence="4" id="KW-1185">Reference proteome</keyword>
<dbReference type="CDD" id="cd06257">
    <property type="entry name" value="DnaJ"/>
    <property type="match status" value="1"/>
</dbReference>
<dbReference type="Gene3D" id="2.60.260.20">
    <property type="entry name" value="Urease metallochaperone UreE, N-terminal domain"/>
    <property type="match status" value="2"/>
</dbReference>
<reference evidence="3" key="1">
    <citation type="submission" date="2022-08" db="EMBL/GenBank/DDBJ databases">
        <title>Novel sulfate-reducing endosymbionts in the free-living metamonad Anaeramoeba.</title>
        <authorList>
            <person name="Jerlstrom-Hultqvist J."/>
            <person name="Cepicka I."/>
            <person name="Gallot-Lavallee L."/>
            <person name="Salas-Leiva D."/>
            <person name="Curtis B.A."/>
            <person name="Zahonova K."/>
            <person name="Pipaliya S."/>
            <person name="Dacks J."/>
            <person name="Roger A.J."/>
        </authorList>
    </citation>
    <scope>NUCLEOTIDE SEQUENCE</scope>
    <source>
        <strain evidence="3">Schooner1</strain>
    </source>
</reference>
<name>A0ABQ8X2W4_9EUKA</name>
<dbReference type="InterPro" id="IPR001623">
    <property type="entry name" value="DnaJ_domain"/>
</dbReference>
<feature type="signal peptide" evidence="1">
    <location>
        <begin position="1"/>
        <end position="18"/>
    </location>
</feature>
<comment type="caution">
    <text evidence="3">The sequence shown here is derived from an EMBL/GenBank/DDBJ whole genome shotgun (WGS) entry which is preliminary data.</text>
</comment>
<dbReference type="SMART" id="SM00271">
    <property type="entry name" value="DnaJ"/>
    <property type="match status" value="1"/>
</dbReference>
<dbReference type="PANTHER" id="PTHR43888">
    <property type="entry name" value="DNAJ-LIKE-2, ISOFORM A-RELATED"/>
    <property type="match status" value="1"/>
</dbReference>
<keyword evidence="1" id="KW-0732">Signal</keyword>
<dbReference type="SUPFAM" id="SSF49493">
    <property type="entry name" value="HSP40/DnaJ peptide-binding domain"/>
    <property type="match status" value="2"/>
</dbReference>
<dbReference type="Pfam" id="PF01556">
    <property type="entry name" value="DnaJ_C"/>
    <property type="match status" value="1"/>
</dbReference>
<accession>A0ABQ8X2W4</accession>
<dbReference type="Pfam" id="PF00226">
    <property type="entry name" value="DnaJ"/>
    <property type="match status" value="1"/>
</dbReference>
<dbReference type="InterPro" id="IPR002939">
    <property type="entry name" value="DnaJ_C"/>
</dbReference>
<dbReference type="PROSITE" id="PS50076">
    <property type="entry name" value="DNAJ_2"/>
    <property type="match status" value="1"/>
</dbReference>
<feature type="domain" description="J" evidence="2">
    <location>
        <begin position="153"/>
        <end position="225"/>
    </location>
</feature>
<evidence type="ECO:0000256" key="1">
    <source>
        <dbReference type="SAM" id="SignalP"/>
    </source>
</evidence>
<gene>
    <name evidence="3" type="ORF">M0813_10738</name>
</gene>
<dbReference type="EMBL" id="JAOAOG010000342">
    <property type="protein sequence ID" value="KAJ6226520.1"/>
    <property type="molecule type" value="Genomic_DNA"/>
</dbReference>
<dbReference type="Proteomes" id="UP001150062">
    <property type="component" value="Unassembled WGS sequence"/>
</dbReference>
<protein>
    <submittedName>
        <fullName evidence="3">DNAj-related protein scj1</fullName>
    </submittedName>
</protein>
<dbReference type="SUPFAM" id="SSF46565">
    <property type="entry name" value="Chaperone J-domain"/>
    <property type="match status" value="1"/>
</dbReference>
<dbReference type="Gene3D" id="1.10.287.110">
    <property type="entry name" value="DnaJ domain"/>
    <property type="match status" value="1"/>
</dbReference>
<sequence>MKFHQLCFFFLLISLVCSKCTKYKDCKEKDAPVCVNEECVECEENEHCSVDKYCTTNNKCKKYSEDEILGEDCRRLAPTTCDSDEDNMVCGYCEKDSDEVKSYAWVGECINKKCVPCGHAFSSLGDQYIENQHSGGTCYPSSLGSSKGSFSKTQISTLTIGSYLQDSGQIAITFICLLLSYRQLAKKYHPDLNKAKDAEDQFKKIAHAYEVLSDEKKRRIYDQHGKEGLDQNSGKGPGGSFFGSFSDLFGSNFGFNFGGGRNSQRKGSDMEFEIDVSLYELYHGCILKFPHSKNILKYGGVKGELERRDTVLEVVIERGLPNGHRFNFEQSGDEGEDLIPGDIIFVIRQKKHQNFQRIGDNLKMKMKISLVESLIGFTRTFKHVSGEMETISRNEVTSPGVVIKYPGLGMPIRDFPSEKGDLLVVFEIEFPKTITNRQKKQLRTLLEKK</sequence>
<dbReference type="PROSITE" id="PS00636">
    <property type="entry name" value="DNAJ_1"/>
    <property type="match status" value="1"/>
</dbReference>
<dbReference type="PRINTS" id="PR00625">
    <property type="entry name" value="JDOMAIN"/>
</dbReference>
<dbReference type="CDD" id="cd10747">
    <property type="entry name" value="DnaJ_C"/>
    <property type="match status" value="1"/>
</dbReference>
<evidence type="ECO:0000259" key="2">
    <source>
        <dbReference type="PROSITE" id="PS50076"/>
    </source>
</evidence>
<feature type="chain" id="PRO_5045828963" evidence="1">
    <location>
        <begin position="19"/>
        <end position="449"/>
    </location>
</feature>
<organism evidence="3 4">
    <name type="scientific">Anaeramoeba flamelloides</name>
    <dbReference type="NCBI Taxonomy" id="1746091"/>
    <lineage>
        <taxon>Eukaryota</taxon>
        <taxon>Metamonada</taxon>
        <taxon>Anaeramoebidae</taxon>
        <taxon>Anaeramoeba</taxon>
    </lineage>
</organism>
<dbReference type="InterPro" id="IPR018253">
    <property type="entry name" value="DnaJ_domain_CS"/>
</dbReference>
<proteinExistence type="predicted"/>
<dbReference type="InterPro" id="IPR036869">
    <property type="entry name" value="J_dom_sf"/>
</dbReference>
<evidence type="ECO:0000313" key="4">
    <source>
        <dbReference type="Proteomes" id="UP001150062"/>
    </source>
</evidence>